<sequence>MLRRTPRRVAFGLVSLALLAVPTGLSLAQVAAPTPPAPAPAPNPPGTPGMRVSLPFEKYVLSNGLEVILHEDHRTPVVAVNVWYHVGSKDEGPGKNGFAHLFEHVMFQGSRNVGEDQFFRYLERAGASDRNGTTNTDRTNYYETVPSGELGLALWLESDRMGFLLDHANEETFKSQREVVKNERRQNYENAPYGLVRQFVRSALYPSTHPYHRLTIGTPQDLDAATFDDVRAFFKRYYVPNNATLVIAGDFQPAKAKELVAKYFGGLSRGADAKPIRGPVPSPLTKQIRLDVEAGVTLPRIVLSWTTPPHFAPGDAELDVVSDVLASGKSSRLYKRLVYDMQIAQSVTASQESAELGSVFEITVTLQKDKNPDEAFKVVDEELDKLRATAPDAAEVDRAKTRALSGLVFSAERVTGRADLLNNYNRRTGDPGFFEKDLARYEKVSPADVTKALATYLPKDKRVVTFVRPVADAPRAGRLVGGMP</sequence>
<dbReference type="GO" id="GO:0046872">
    <property type="term" value="F:metal ion binding"/>
    <property type="evidence" value="ECO:0007669"/>
    <property type="project" value="InterPro"/>
</dbReference>
<protein>
    <submittedName>
        <fullName evidence="9">Insulinase family protein</fullName>
    </submittedName>
</protein>
<dbReference type="AlphaFoldDB" id="A0A9X3XFI7"/>
<accession>A0A9X3XFI7</accession>
<dbReference type="Pfam" id="PF05193">
    <property type="entry name" value="Peptidase_M16_C"/>
    <property type="match status" value="1"/>
</dbReference>
<dbReference type="PANTHER" id="PTHR43690">
    <property type="entry name" value="NARDILYSIN"/>
    <property type="match status" value="1"/>
</dbReference>
<evidence type="ECO:0000313" key="10">
    <source>
        <dbReference type="Proteomes" id="UP001151081"/>
    </source>
</evidence>
<keyword evidence="2" id="KW-0645">Protease</keyword>
<keyword evidence="5" id="KW-0482">Metalloprotease</keyword>
<evidence type="ECO:0000313" key="9">
    <source>
        <dbReference type="EMBL" id="MDC3987783.1"/>
    </source>
</evidence>
<evidence type="ECO:0000256" key="4">
    <source>
        <dbReference type="ARBA" id="ARBA00022833"/>
    </source>
</evidence>
<dbReference type="Pfam" id="PF00675">
    <property type="entry name" value="Peptidase_M16"/>
    <property type="match status" value="1"/>
</dbReference>
<feature type="domain" description="Peptidase M16 C-terminal" evidence="8">
    <location>
        <begin position="225"/>
        <end position="401"/>
    </location>
</feature>
<feature type="signal peptide" evidence="6">
    <location>
        <begin position="1"/>
        <end position="28"/>
    </location>
</feature>
<comment type="caution">
    <text evidence="9">The sequence shown here is derived from an EMBL/GenBank/DDBJ whole genome shotgun (WGS) entry which is preliminary data.</text>
</comment>
<dbReference type="Proteomes" id="UP001151081">
    <property type="component" value="Unassembled WGS sequence"/>
</dbReference>
<dbReference type="GO" id="GO:0008237">
    <property type="term" value="F:metallopeptidase activity"/>
    <property type="evidence" value="ECO:0007669"/>
    <property type="project" value="UniProtKB-KW"/>
</dbReference>
<dbReference type="Gene3D" id="3.30.830.10">
    <property type="entry name" value="Metalloenzyme, LuxS/M16 peptidase-like"/>
    <property type="match status" value="2"/>
</dbReference>
<evidence type="ECO:0000256" key="5">
    <source>
        <dbReference type="ARBA" id="ARBA00023049"/>
    </source>
</evidence>
<dbReference type="EMBL" id="JAGTJJ010000058">
    <property type="protein sequence ID" value="MDC3987783.1"/>
    <property type="molecule type" value="Genomic_DNA"/>
</dbReference>
<gene>
    <name evidence="9" type="ORF">KEG57_45385</name>
</gene>
<dbReference type="InterPro" id="IPR050626">
    <property type="entry name" value="Peptidase_M16"/>
</dbReference>
<keyword evidence="3" id="KW-0378">Hydrolase</keyword>
<dbReference type="RefSeq" id="WP_272422966.1">
    <property type="nucleotide sequence ID" value="NZ_JAGTJJ010000058.1"/>
</dbReference>
<evidence type="ECO:0000259" key="8">
    <source>
        <dbReference type="Pfam" id="PF05193"/>
    </source>
</evidence>
<organism evidence="9 10">
    <name type="scientific">Polyangium jinanense</name>
    <dbReference type="NCBI Taxonomy" id="2829994"/>
    <lineage>
        <taxon>Bacteria</taxon>
        <taxon>Pseudomonadati</taxon>
        <taxon>Myxococcota</taxon>
        <taxon>Polyangia</taxon>
        <taxon>Polyangiales</taxon>
        <taxon>Polyangiaceae</taxon>
        <taxon>Polyangium</taxon>
    </lineage>
</organism>
<dbReference type="PANTHER" id="PTHR43690:SF17">
    <property type="entry name" value="PROTEIN YHJJ"/>
    <property type="match status" value="1"/>
</dbReference>
<evidence type="ECO:0000259" key="7">
    <source>
        <dbReference type="Pfam" id="PF00675"/>
    </source>
</evidence>
<proteinExistence type="inferred from homology"/>
<evidence type="ECO:0000256" key="2">
    <source>
        <dbReference type="ARBA" id="ARBA00022670"/>
    </source>
</evidence>
<dbReference type="InterPro" id="IPR011249">
    <property type="entry name" value="Metalloenz_LuxS/M16"/>
</dbReference>
<dbReference type="InterPro" id="IPR007863">
    <property type="entry name" value="Peptidase_M16_C"/>
</dbReference>
<reference evidence="9 10" key="1">
    <citation type="submission" date="2021-04" db="EMBL/GenBank/DDBJ databases">
        <title>Genome analysis of Polyangium sp.</title>
        <authorList>
            <person name="Li Y."/>
            <person name="Wang J."/>
        </authorList>
    </citation>
    <scope>NUCLEOTIDE SEQUENCE [LARGE SCALE GENOMIC DNA]</scope>
    <source>
        <strain evidence="9 10">SDU14</strain>
    </source>
</reference>
<comment type="similarity">
    <text evidence="1">Belongs to the peptidase M16 family.</text>
</comment>
<dbReference type="SUPFAM" id="SSF63411">
    <property type="entry name" value="LuxS/MPP-like metallohydrolase"/>
    <property type="match status" value="2"/>
</dbReference>
<keyword evidence="10" id="KW-1185">Reference proteome</keyword>
<feature type="chain" id="PRO_5040943855" evidence="6">
    <location>
        <begin position="29"/>
        <end position="484"/>
    </location>
</feature>
<name>A0A9X3XFI7_9BACT</name>
<feature type="domain" description="Peptidase M16 N-terminal" evidence="7">
    <location>
        <begin position="67"/>
        <end position="206"/>
    </location>
</feature>
<evidence type="ECO:0000256" key="6">
    <source>
        <dbReference type="SAM" id="SignalP"/>
    </source>
</evidence>
<evidence type="ECO:0000256" key="3">
    <source>
        <dbReference type="ARBA" id="ARBA00022801"/>
    </source>
</evidence>
<keyword evidence="4" id="KW-0862">Zinc</keyword>
<dbReference type="GO" id="GO:0006508">
    <property type="term" value="P:proteolysis"/>
    <property type="evidence" value="ECO:0007669"/>
    <property type="project" value="UniProtKB-KW"/>
</dbReference>
<dbReference type="InterPro" id="IPR011765">
    <property type="entry name" value="Pept_M16_N"/>
</dbReference>
<evidence type="ECO:0000256" key="1">
    <source>
        <dbReference type="ARBA" id="ARBA00007261"/>
    </source>
</evidence>
<keyword evidence="6" id="KW-0732">Signal</keyword>